<feature type="transmembrane region" description="Helical" evidence="1">
    <location>
        <begin position="145"/>
        <end position="165"/>
    </location>
</feature>
<keyword evidence="1" id="KW-0812">Transmembrane</keyword>
<feature type="transmembrane region" description="Helical" evidence="1">
    <location>
        <begin position="365"/>
        <end position="392"/>
    </location>
</feature>
<organism evidence="2 3">
    <name type="scientific">Rhodococcus hoagii</name>
    <name type="common">Corynebacterium equii</name>
    <dbReference type="NCBI Taxonomy" id="43767"/>
    <lineage>
        <taxon>Bacteria</taxon>
        <taxon>Bacillati</taxon>
        <taxon>Actinomycetota</taxon>
        <taxon>Actinomycetes</taxon>
        <taxon>Mycobacteriales</taxon>
        <taxon>Nocardiaceae</taxon>
        <taxon>Prescottella</taxon>
    </lineage>
</organism>
<reference evidence="2 3" key="1">
    <citation type="journal article" date="2016" name="Genome Biol. Evol.">
        <title>Pangenome and Phylogenomic Analysis of the Pathogenic Actinobacterium Rhodococcus equi.</title>
        <authorList>
            <person name="Anastasi E."/>
            <person name="MacArthur I."/>
            <person name="Scortti M."/>
            <person name="Alvarez S."/>
            <person name="Giguere S."/>
            <person name="Vazquez-Boland J.A."/>
        </authorList>
    </citation>
    <scope>NUCLEOTIDE SEQUENCE [LARGE SCALE GENOMIC DNA]</scope>
    <source>
        <strain evidence="2 3">PAM1271</strain>
    </source>
</reference>
<evidence type="ECO:0000313" key="3">
    <source>
        <dbReference type="Proteomes" id="UP000193518"/>
    </source>
</evidence>
<feature type="transmembrane region" description="Helical" evidence="1">
    <location>
        <begin position="32"/>
        <end position="52"/>
    </location>
</feature>
<gene>
    <name evidence="2" type="ORF">A5N68_10270</name>
</gene>
<feature type="transmembrane region" description="Helical" evidence="1">
    <location>
        <begin position="404"/>
        <end position="424"/>
    </location>
</feature>
<proteinExistence type="predicted"/>
<evidence type="ECO:0000256" key="1">
    <source>
        <dbReference type="SAM" id="Phobius"/>
    </source>
</evidence>
<comment type="caution">
    <text evidence="2">The sequence shown here is derived from an EMBL/GenBank/DDBJ whole genome shotgun (WGS) entry which is preliminary data.</text>
</comment>
<evidence type="ECO:0000313" key="2">
    <source>
        <dbReference type="EMBL" id="ORM28478.1"/>
    </source>
</evidence>
<dbReference type="EMBL" id="LWIC01000003">
    <property type="protein sequence ID" value="ORM28478.1"/>
    <property type="molecule type" value="Genomic_DNA"/>
</dbReference>
<feature type="transmembrane region" description="Helical" evidence="1">
    <location>
        <begin position="430"/>
        <end position="447"/>
    </location>
</feature>
<feature type="transmembrane region" description="Helical" evidence="1">
    <location>
        <begin position="204"/>
        <end position="223"/>
    </location>
</feature>
<keyword evidence="1" id="KW-0472">Membrane</keyword>
<keyword evidence="1" id="KW-1133">Transmembrane helix</keyword>
<feature type="transmembrane region" description="Helical" evidence="1">
    <location>
        <begin position="58"/>
        <end position="75"/>
    </location>
</feature>
<feature type="transmembrane region" description="Helical" evidence="1">
    <location>
        <begin position="117"/>
        <end position="136"/>
    </location>
</feature>
<accession>A0AAE5ITU4</accession>
<feature type="transmembrane region" description="Helical" evidence="1">
    <location>
        <begin position="235"/>
        <end position="268"/>
    </location>
</feature>
<protein>
    <submittedName>
        <fullName evidence="2">Uncharacterized protein</fullName>
    </submittedName>
</protein>
<feature type="transmembrane region" description="Helical" evidence="1">
    <location>
        <begin position="87"/>
        <end position="105"/>
    </location>
</feature>
<dbReference type="Proteomes" id="UP000193518">
    <property type="component" value="Unassembled WGS sequence"/>
</dbReference>
<name>A0AAE5ITU4_RHOHA</name>
<dbReference type="AlphaFoldDB" id="A0AAE5ITU4"/>
<sequence length="457" mass="48431">MVDVVSVNTMSNGQAILSAEQRVDDEFRPRSSAAVGLLLGLAAATPGVASLVPSLGIRPWHVFVLVALVITVVDAPDQRLRRLRVTALDISVLVYASAFLLVEYFNAGDLGFRLEPAAALSPFLMLAGFYSARLAVSSLSSARTLLIAFGLPAVPIALISALQIWSPSVNEVLLRIAPSSGLEGRLVDGRLIRATGFVGHWTGLGFYFCVVLAAACTALVLFLRAGRRPPVSVQCILAASALGAVSSLTISVVATALVVGVATVFAVGAKVGRIAALVALCGLLYFQFGEQLSDRVDQQTTRFSSVYVPSWVPNTIAYRWEIWVEQTIPAIEERMLTGWGTNIYSSATRADRPSILRWTSPESQWFGSAVASGVVVTALLALALLVALRMISRGACEAGGRWRIPMVALLVSAITASLTVPVFTNRGLPIGIWILFGVVVAVGAVCSKEDSSDFSKG</sequence>